<dbReference type="PANTHER" id="PTHR33908">
    <property type="entry name" value="MANNOSYLTRANSFERASE YKCB-RELATED"/>
    <property type="match status" value="1"/>
</dbReference>
<feature type="domain" description="Glycosyltransferase RgtA/B/C/D-like" evidence="9">
    <location>
        <begin position="109"/>
        <end position="229"/>
    </location>
</feature>
<dbReference type="RefSeq" id="WP_229776762.1">
    <property type="nucleotide sequence ID" value="NZ_BMOY01000031.1"/>
</dbReference>
<dbReference type="GO" id="GO:0016763">
    <property type="term" value="F:pentosyltransferase activity"/>
    <property type="evidence" value="ECO:0007669"/>
    <property type="project" value="TreeGrafter"/>
</dbReference>
<dbReference type="EMBL" id="BMOY01000031">
    <property type="protein sequence ID" value="GGJ09976.1"/>
    <property type="molecule type" value="Genomic_DNA"/>
</dbReference>
<gene>
    <name evidence="10" type="ORF">GCM10010885_18930</name>
</gene>
<feature type="transmembrane region" description="Helical" evidence="8">
    <location>
        <begin position="364"/>
        <end position="382"/>
    </location>
</feature>
<dbReference type="InterPro" id="IPR038731">
    <property type="entry name" value="RgtA/B/C-like"/>
</dbReference>
<name>A0A917KDB0_9BACL</name>
<feature type="transmembrane region" description="Helical" evidence="8">
    <location>
        <begin position="227"/>
        <end position="246"/>
    </location>
</feature>
<dbReference type="AlphaFoldDB" id="A0A917KDB0"/>
<evidence type="ECO:0000256" key="4">
    <source>
        <dbReference type="ARBA" id="ARBA00022679"/>
    </source>
</evidence>
<proteinExistence type="predicted"/>
<dbReference type="GO" id="GO:0005886">
    <property type="term" value="C:plasma membrane"/>
    <property type="evidence" value="ECO:0007669"/>
    <property type="project" value="UniProtKB-SubCell"/>
</dbReference>
<evidence type="ECO:0000256" key="6">
    <source>
        <dbReference type="ARBA" id="ARBA00022989"/>
    </source>
</evidence>
<keyword evidence="4" id="KW-0808">Transferase</keyword>
<dbReference type="Proteomes" id="UP000637695">
    <property type="component" value="Unassembled WGS sequence"/>
</dbReference>
<evidence type="ECO:0000256" key="3">
    <source>
        <dbReference type="ARBA" id="ARBA00022676"/>
    </source>
</evidence>
<feature type="transmembrane region" description="Helical" evidence="8">
    <location>
        <begin position="24"/>
        <end position="43"/>
    </location>
</feature>
<dbReference type="InterPro" id="IPR050297">
    <property type="entry name" value="LipidA_mod_glycosyltrf_83"/>
</dbReference>
<feature type="transmembrane region" description="Helical" evidence="8">
    <location>
        <begin position="334"/>
        <end position="357"/>
    </location>
</feature>
<dbReference type="Pfam" id="PF13231">
    <property type="entry name" value="PMT_2"/>
    <property type="match status" value="1"/>
</dbReference>
<dbReference type="PANTHER" id="PTHR33908:SF11">
    <property type="entry name" value="MEMBRANE PROTEIN"/>
    <property type="match status" value="1"/>
</dbReference>
<organism evidence="10 11">
    <name type="scientific">Alicyclobacillus cellulosilyticus</name>
    <dbReference type="NCBI Taxonomy" id="1003997"/>
    <lineage>
        <taxon>Bacteria</taxon>
        <taxon>Bacillati</taxon>
        <taxon>Bacillota</taxon>
        <taxon>Bacilli</taxon>
        <taxon>Bacillales</taxon>
        <taxon>Alicyclobacillaceae</taxon>
        <taxon>Alicyclobacillus</taxon>
    </lineage>
</organism>
<evidence type="ECO:0000256" key="2">
    <source>
        <dbReference type="ARBA" id="ARBA00022475"/>
    </source>
</evidence>
<feature type="transmembrane region" description="Helical" evidence="8">
    <location>
        <begin position="184"/>
        <end position="215"/>
    </location>
</feature>
<keyword evidence="7 8" id="KW-0472">Membrane</keyword>
<evidence type="ECO:0000313" key="10">
    <source>
        <dbReference type="EMBL" id="GGJ09976.1"/>
    </source>
</evidence>
<evidence type="ECO:0000256" key="5">
    <source>
        <dbReference type="ARBA" id="ARBA00022692"/>
    </source>
</evidence>
<reference evidence="10" key="1">
    <citation type="journal article" date="2014" name="Int. J. Syst. Evol. Microbiol.">
        <title>Complete genome sequence of Corynebacterium casei LMG S-19264T (=DSM 44701T), isolated from a smear-ripened cheese.</title>
        <authorList>
            <consortium name="US DOE Joint Genome Institute (JGI-PGF)"/>
            <person name="Walter F."/>
            <person name="Albersmeier A."/>
            <person name="Kalinowski J."/>
            <person name="Ruckert C."/>
        </authorList>
    </citation>
    <scope>NUCLEOTIDE SEQUENCE</scope>
    <source>
        <strain evidence="10">JCM 18487</strain>
    </source>
</reference>
<dbReference type="GO" id="GO:0009103">
    <property type="term" value="P:lipopolysaccharide biosynthetic process"/>
    <property type="evidence" value="ECO:0007669"/>
    <property type="project" value="UniProtKB-ARBA"/>
</dbReference>
<evidence type="ECO:0000259" key="9">
    <source>
        <dbReference type="Pfam" id="PF13231"/>
    </source>
</evidence>
<keyword evidence="2" id="KW-1003">Cell membrane</keyword>
<keyword evidence="11" id="KW-1185">Reference proteome</keyword>
<reference evidence="10" key="2">
    <citation type="submission" date="2020-09" db="EMBL/GenBank/DDBJ databases">
        <authorList>
            <person name="Sun Q."/>
            <person name="Ohkuma M."/>
        </authorList>
    </citation>
    <scope>NUCLEOTIDE SEQUENCE</scope>
    <source>
        <strain evidence="10">JCM 18487</strain>
    </source>
</reference>
<keyword evidence="6 8" id="KW-1133">Transmembrane helix</keyword>
<comment type="subcellular location">
    <subcellularLocation>
        <location evidence="1">Cell membrane</location>
        <topology evidence="1">Multi-pass membrane protein</topology>
    </subcellularLocation>
</comment>
<feature type="transmembrane region" description="Helical" evidence="8">
    <location>
        <begin position="388"/>
        <end position="405"/>
    </location>
</feature>
<keyword evidence="3" id="KW-0328">Glycosyltransferase</keyword>
<evidence type="ECO:0000256" key="1">
    <source>
        <dbReference type="ARBA" id="ARBA00004651"/>
    </source>
</evidence>
<accession>A0A917KDB0</accession>
<keyword evidence="5 8" id="KW-0812">Transmembrane</keyword>
<sequence>MGLLQTSVFRRTFEQAPAGGSERWVVVVLVLLAASVRLGYAYHGRHVALYGDMIHYDAAALRLLDRHVFSFWGGAPDAYVTPGYPLFLAGCYQLARWFHGSTAAMRTWAVMVQAVLSALTTGWIYAMARAAMRRRFAVLAALLWVIYPPSWWASTQLLTEPLYTFLLYAFAWAFLRAVQRGTPAAWAGAGVALGLTGLVRPTVFPLVAAAWVYLAVVHGPSRRIRQAVAGGLWHTAGFVLPLWPWWVRNARVLHRLVLSDTEIGNPLLYGTDPNYQHDPDLGRGLTSDQQKHLALQRIKDQFTHHPWQALRWYTVGKLHDLFTKPWFPPHPSRLWLINALNALHLVWVFLGCAGLCLGCWRQRAVRWFAVLAAFFVVVQLPFIPVNRYVYPLMPLFFMGTAYLVQTGRDWILARKGGRTL</sequence>
<comment type="caution">
    <text evidence="10">The sequence shown here is derived from an EMBL/GenBank/DDBJ whole genome shotgun (WGS) entry which is preliminary data.</text>
</comment>
<feature type="transmembrane region" description="Helical" evidence="8">
    <location>
        <begin position="108"/>
        <end position="128"/>
    </location>
</feature>
<evidence type="ECO:0000256" key="7">
    <source>
        <dbReference type="ARBA" id="ARBA00023136"/>
    </source>
</evidence>
<evidence type="ECO:0000256" key="8">
    <source>
        <dbReference type="SAM" id="Phobius"/>
    </source>
</evidence>
<evidence type="ECO:0000313" key="11">
    <source>
        <dbReference type="Proteomes" id="UP000637695"/>
    </source>
</evidence>
<protein>
    <recommendedName>
        <fullName evidence="9">Glycosyltransferase RgtA/B/C/D-like domain-containing protein</fullName>
    </recommendedName>
</protein>
<feature type="transmembrane region" description="Helical" evidence="8">
    <location>
        <begin position="134"/>
        <end position="154"/>
    </location>
</feature>